<keyword evidence="7 9" id="KW-0472">Membrane</keyword>
<feature type="transmembrane region" description="Helical" evidence="9">
    <location>
        <begin position="43"/>
        <end position="64"/>
    </location>
</feature>
<dbReference type="GO" id="GO:0016192">
    <property type="term" value="P:vesicle-mediated transport"/>
    <property type="evidence" value="ECO:0007669"/>
    <property type="project" value="InterPro"/>
</dbReference>
<evidence type="ECO:0000256" key="10">
    <source>
        <dbReference type="SAM" id="MobiDB-lite"/>
    </source>
</evidence>
<keyword evidence="12" id="KW-1185">Reference proteome</keyword>
<dbReference type="GO" id="GO:0012505">
    <property type="term" value="C:endomembrane system"/>
    <property type="evidence" value="ECO:0007669"/>
    <property type="project" value="UniProtKB-ARBA"/>
</dbReference>
<comment type="similarity">
    <text evidence="8 9">Belongs to the SFT2 family.</text>
</comment>
<reference evidence="11" key="2">
    <citation type="submission" date="2025-08" db="UniProtKB">
        <authorList>
            <consortium name="Ensembl"/>
        </authorList>
    </citation>
    <scope>IDENTIFICATION</scope>
</reference>
<comment type="function">
    <text evidence="1 9">May be involved in fusion of retrograde transport vesicles derived from an endocytic compartment with the Golgi complex.</text>
</comment>
<feature type="transmembrane region" description="Helical" evidence="9">
    <location>
        <begin position="132"/>
        <end position="153"/>
    </location>
</feature>
<organism evidence="11 12">
    <name type="scientific">Amphiprion ocellaris</name>
    <name type="common">Clown anemonefish</name>
    <dbReference type="NCBI Taxonomy" id="80972"/>
    <lineage>
        <taxon>Eukaryota</taxon>
        <taxon>Metazoa</taxon>
        <taxon>Chordata</taxon>
        <taxon>Craniata</taxon>
        <taxon>Vertebrata</taxon>
        <taxon>Euteleostomi</taxon>
        <taxon>Actinopterygii</taxon>
        <taxon>Neopterygii</taxon>
        <taxon>Teleostei</taxon>
        <taxon>Neoteleostei</taxon>
        <taxon>Acanthomorphata</taxon>
        <taxon>Ovalentaria</taxon>
        <taxon>Pomacentridae</taxon>
        <taxon>Amphiprion</taxon>
    </lineage>
</organism>
<feature type="region of interest" description="Disordered" evidence="10">
    <location>
        <begin position="1"/>
        <end position="22"/>
    </location>
</feature>
<evidence type="ECO:0000256" key="8">
    <source>
        <dbReference type="ARBA" id="ARBA00025800"/>
    </source>
</evidence>
<name>A0AAQ5Z426_AMPOC</name>
<dbReference type="KEGG" id="aoce:111587276"/>
<feature type="transmembrane region" description="Helical" evidence="9">
    <location>
        <begin position="106"/>
        <end position="126"/>
    </location>
</feature>
<dbReference type="InterPro" id="IPR007305">
    <property type="entry name" value="Vesicle_transpt_Got1/SFT2"/>
</dbReference>
<evidence type="ECO:0000313" key="11">
    <source>
        <dbReference type="Ensembl" id="ENSAOCP00000059066.1"/>
    </source>
</evidence>
<evidence type="ECO:0000256" key="2">
    <source>
        <dbReference type="ARBA" id="ARBA00004141"/>
    </source>
</evidence>
<reference evidence="11 12" key="1">
    <citation type="submission" date="2022-01" db="EMBL/GenBank/DDBJ databases">
        <title>A chromosome-scale genome assembly of the false clownfish, Amphiprion ocellaris.</title>
        <authorList>
            <person name="Ryu T."/>
        </authorList>
    </citation>
    <scope>NUCLEOTIDE SEQUENCE [LARGE SCALE GENOMIC DNA]</scope>
</reference>
<accession>A0AAQ5Z426</accession>
<dbReference type="Pfam" id="PF04178">
    <property type="entry name" value="Got1"/>
    <property type="match status" value="1"/>
</dbReference>
<dbReference type="GeneID" id="111587276"/>
<dbReference type="PANTHER" id="PTHR23137">
    <property type="entry name" value="VESICLE TRANSPORT PROTEIN-RELATED"/>
    <property type="match status" value="1"/>
</dbReference>
<dbReference type="GeneTree" id="ENSGT00390000018525"/>
<keyword evidence="5 9" id="KW-0653">Protein transport</keyword>
<feature type="transmembrane region" description="Helical" evidence="9">
    <location>
        <begin position="70"/>
        <end position="94"/>
    </location>
</feature>
<dbReference type="Ensembl" id="ENSAOCT00000037346.1">
    <property type="protein sequence ID" value="ENSAOCP00000059066.1"/>
    <property type="gene ID" value="ENSAOCG00000030609.1"/>
</dbReference>
<evidence type="ECO:0000256" key="6">
    <source>
        <dbReference type="ARBA" id="ARBA00022989"/>
    </source>
</evidence>
<sequence length="166" mass="17900">MDKLKRVLSGQDDGSADGSADGSGILERANQVSTLAWGTRMKGFLICFVLGALSSILGTCLLWIPGVGLAVFAVLYSVGNICALASTMFLIGPSRQLRTMCAKERALATAIMLVCLVLTLCAALWWKNYGLALLFCVLQFVAFTWYGLSYIPFARDAVLKLFSLCV</sequence>
<evidence type="ECO:0000313" key="12">
    <source>
        <dbReference type="Proteomes" id="UP001501940"/>
    </source>
</evidence>
<dbReference type="AlphaFoldDB" id="A0AAQ5Z426"/>
<evidence type="ECO:0000256" key="4">
    <source>
        <dbReference type="ARBA" id="ARBA00022692"/>
    </source>
</evidence>
<evidence type="ECO:0000256" key="9">
    <source>
        <dbReference type="RuleBase" id="RU363111"/>
    </source>
</evidence>
<keyword evidence="4 9" id="KW-0812">Transmembrane</keyword>
<dbReference type="GO" id="GO:0005737">
    <property type="term" value="C:cytoplasm"/>
    <property type="evidence" value="ECO:0007669"/>
    <property type="project" value="UniProtKB-ARBA"/>
</dbReference>
<protein>
    <recommendedName>
        <fullName evidence="9">Vesicle transport protein</fullName>
    </recommendedName>
</protein>
<dbReference type="Proteomes" id="UP001501940">
    <property type="component" value="Chromosome 24"/>
</dbReference>
<dbReference type="InterPro" id="IPR011691">
    <property type="entry name" value="Vesicle_transpt_SFT2"/>
</dbReference>
<evidence type="ECO:0000256" key="3">
    <source>
        <dbReference type="ARBA" id="ARBA00022448"/>
    </source>
</evidence>
<keyword evidence="3 9" id="KW-0813">Transport</keyword>
<proteinExistence type="inferred from homology"/>
<dbReference type="PANTHER" id="PTHR23137:SF1">
    <property type="entry name" value="VESICLE TRANSPORT PROTEIN SFT2B"/>
    <property type="match status" value="1"/>
</dbReference>
<dbReference type="GO" id="GO:0015031">
    <property type="term" value="P:protein transport"/>
    <property type="evidence" value="ECO:0007669"/>
    <property type="project" value="UniProtKB-KW"/>
</dbReference>
<reference evidence="11" key="3">
    <citation type="submission" date="2025-09" db="UniProtKB">
        <authorList>
            <consortium name="Ensembl"/>
        </authorList>
    </citation>
    <scope>IDENTIFICATION</scope>
</reference>
<dbReference type="GO" id="GO:0016020">
    <property type="term" value="C:membrane"/>
    <property type="evidence" value="ECO:0007669"/>
    <property type="project" value="UniProtKB-SubCell"/>
</dbReference>
<comment type="subcellular location">
    <subcellularLocation>
        <location evidence="2 9">Membrane</location>
        <topology evidence="2 9">Multi-pass membrane protein</topology>
    </subcellularLocation>
</comment>
<evidence type="ECO:0000256" key="5">
    <source>
        <dbReference type="ARBA" id="ARBA00022927"/>
    </source>
</evidence>
<keyword evidence="6 9" id="KW-1133">Transmembrane helix</keyword>
<dbReference type="RefSeq" id="XP_023152964.1">
    <property type="nucleotide sequence ID" value="XM_023297196.3"/>
</dbReference>
<feature type="compositionally biased region" description="Low complexity" evidence="10">
    <location>
        <begin position="9"/>
        <end position="22"/>
    </location>
</feature>
<evidence type="ECO:0000256" key="7">
    <source>
        <dbReference type="ARBA" id="ARBA00023136"/>
    </source>
</evidence>
<evidence type="ECO:0000256" key="1">
    <source>
        <dbReference type="ARBA" id="ARBA00003566"/>
    </source>
</evidence>